<comment type="caution">
    <text evidence="1">The sequence shown here is derived from an EMBL/GenBank/DDBJ whole genome shotgun (WGS) entry which is preliminary data.</text>
</comment>
<dbReference type="Proteomes" id="UP001469553">
    <property type="component" value="Unassembled WGS sequence"/>
</dbReference>
<evidence type="ECO:0000313" key="2">
    <source>
        <dbReference type="Proteomes" id="UP001469553"/>
    </source>
</evidence>
<keyword evidence="2" id="KW-1185">Reference proteome</keyword>
<protein>
    <submittedName>
        <fullName evidence="1">Uncharacterized protein</fullName>
    </submittedName>
</protein>
<organism evidence="1 2">
    <name type="scientific">Ameca splendens</name>
    <dbReference type="NCBI Taxonomy" id="208324"/>
    <lineage>
        <taxon>Eukaryota</taxon>
        <taxon>Metazoa</taxon>
        <taxon>Chordata</taxon>
        <taxon>Craniata</taxon>
        <taxon>Vertebrata</taxon>
        <taxon>Euteleostomi</taxon>
        <taxon>Actinopterygii</taxon>
        <taxon>Neopterygii</taxon>
        <taxon>Teleostei</taxon>
        <taxon>Neoteleostei</taxon>
        <taxon>Acanthomorphata</taxon>
        <taxon>Ovalentaria</taxon>
        <taxon>Atherinomorphae</taxon>
        <taxon>Cyprinodontiformes</taxon>
        <taxon>Goodeidae</taxon>
        <taxon>Ameca</taxon>
    </lineage>
</organism>
<accession>A0ABV0ZZB9</accession>
<name>A0ABV0ZZB9_9TELE</name>
<reference evidence="1 2" key="1">
    <citation type="submission" date="2021-06" db="EMBL/GenBank/DDBJ databases">
        <authorList>
            <person name="Palmer J.M."/>
        </authorList>
    </citation>
    <scope>NUCLEOTIDE SEQUENCE [LARGE SCALE GENOMIC DNA]</scope>
    <source>
        <strain evidence="1 2">AS_MEX2019</strain>
        <tissue evidence="1">Muscle</tissue>
    </source>
</reference>
<dbReference type="EMBL" id="JAHRIP010076776">
    <property type="protein sequence ID" value="MEQ2311376.1"/>
    <property type="molecule type" value="Genomic_DNA"/>
</dbReference>
<sequence length="109" mass="12010">AQLILHPCQSGCTISSPSSVSFVLSPPRVRLCLALTFIFLLCFLFPRPLASFSSFLFCACQDHFIHSSRLPSASLHSYIFQLGLARHFLGEDISNLNSVRFKPSTGFSG</sequence>
<evidence type="ECO:0000313" key="1">
    <source>
        <dbReference type="EMBL" id="MEQ2311376.1"/>
    </source>
</evidence>
<feature type="non-terminal residue" evidence="1">
    <location>
        <position position="1"/>
    </location>
</feature>
<gene>
    <name evidence="1" type="ORF">AMECASPLE_019237</name>
</gene>
<proteinExistence type="predicted"/>